<accession>A0A4Y2KEU1</accession>
<dbReference type="AlphaFoldDB" id="A0A4Y2KEU1"/>
<name>A0A4Y2KEU1_ARAVE</name>
<evidence type="ECO:0000313" key="2">
    <source>
        <dbReference type="Proteomes" id="UP000499080"/>
    </source>
</evidence>
<protein>
    <submittedName>
        <fullName evidence="1">Uncharacterized protein</fullName>
    </submittedName>
</protein>
<sequence>MGLNIKINADDLFIVAERVNRAVGSGVTVGHIDELEKGLSGNDVVLKGGMNAGKLCLVEDSGSGGLGLPSSVVVGLNYDGLYLRKPRCLKVMIKRNWWSAGARTL</sequence>
<proteinExistence type="predicted"/>
<reference evidence="1 2" key="1">
    <citation type="journal article" date="2019" name="Sci. Rep.">
        <title>Orb-weaving spider Araneus ventricosus genome elucidates the spidroin gene catalogue.</title>
        <authorList>
            <person name="Kono N."/>
            <person name="Nakamura H."/>
            <person name="Ohtoshi R."/>
            <person name="Moran D.A.P."/>
            <person name="Shinohara A."/>
            <person name="Yoshida Y."/>
            <person name="Fujiwara M."/>
            <person name="Mori M."/>
            <person name="Tomita M."/>
            <person name="Arakawa K."/>
        </authorList>
    </citation>
    <scope>NUCLEOTIDE SEQUENCE [LARGE SCALE GENOMIC DNA]</scope>
</reference>
<dbReference type="Proteomes" id="UP000499080">
    <property type="component" value="Unassembled WGS sequence"/>
</dbReference>
<organism evidence="1 2">
    <name type="scientific">Araneus ventricosus</name>
    <name type="common">Orbweaver spider</name>
    <name type="synonym">Epeira ventricosa</name>
    <dbReference type="NCBI Taxonomy" id="182803"/>
    <lineage>
        <taxon>Eukaryota</taxon>
        <taxon>Metazoa</taxon>
        <taxon>Ecdysozoa</taxon>
        <taxon>Arthropoda</taxon>
        <taxon>Chelicerata</taxon>
        <taxon>Arachnida</taxon>
        <taxon>Araneae</taxon>
        <taxon>Araneomorphae</taxon>
        <taxon>Entelegynae</taxon>
        <taxon>Araneoidea</taxon>
        <taxon>Araneidae</taxon>
        <taxon>Araneus</taxon>
    </lineage>
</organism>
<gene>
    <name evidence="1" type="ORF">AVEN_55232_1</name>
</gene>
<comment type="caution">
    <text evidence="1">The sequence shown here is derived from an EMBL/GenBank/DDBJ whole genome shotgun (WGS) entry which is preliminary data.</text>
</comment>
<evidence type="ECO:0000313" key="1">
    <source>
        <dbReference type="EMBL" id="GBN00432.1"/>
    </source>
</evidence>
<dbReference type="EMBL" id="BGPR01004516">
    <property type="protein sequence ID" value="GBN00432.1"/>
    <property type="molecule type" value="Genomic_DNA"/>
</dbReference>
<keyword evidence="2" id="KW-1185">Reference proteome</keyword>